<dbReference type="EMBL" id="MLYV02000733">
    <property type="protein sequence ID" value="PSR78579.1"/>
    <property type="molecule type" value="Genomic_DNA"/>
</dbReference>
<sequence>MSRCKNTVTITKNGNAPRLVEGDPAIHLQDLSIKSVLKHTNVSLYLQRQQNISEVEFVLLKA</sequence>
<dbReference type="Proteomes" id="UP000186601">
    <property type="component" value="Unassembled WGS sequence"/>
</dbReference>
<name>A0A2R6NWS0_9APHY</name>
<evidence type="ECO:0000313" key="2">
    <source>
        <dbReference type="Proteomes" id="UP000186601"/>
    </source>
</evidence>
<gene>
    <name evidence="1" type="ORF">PHLCEN_2v7326</name>
</gene>
<accession>A0A2R6NWS0</accession>
<reference evidence="1 2" key="1">
    <citation type="submission" date="2018-02" db="EMBL/GenBank/DDBJ databases">
        <title>Genome sequence of the basidiomycete white-rot fungus Phlebia centrifuga.</title>
        <authorList>
            <person name="Granchi Z."/>
            <person name="Peng M."/>
            <person name="de Vries R.P."/>
            <person name="Hilden K."/>
            <person name="Makela M.R."/>
            <person name="Grigoriev I."/>
            <person name="Riley R."/>
        </authorList>
    </citation>
    <scope>NUCLEOTIDE SEQUENCE [LARGE SCALE GENOMIC DNA]</scope>
    <source>
        <strain evidence="1 2">FBCC195</strain>
    </source>
</reference>
<dbReference type="AlphaFoldDB" id="A0A2R6NWS0"/>
<organism evidence="1 2">
    <name type="scientific">Hermanssonia centrifuga</name>
    <dbReference type="NCBI Taxonomy" id="98765"/>
    <lineage>
        <taxon>Eukaryota</taxon>
        <taxon>Fungi</taxon>
        <taxon>Dikarya</taxon>
        <taxon>Basidiomycota</taxon>
        <taxon>Agaricomycotina</taxon>
        <taxon>Agaricomycetes</taxon>
        <taxon>Polyporales</taxon>
        <taxon>Meruliaceae</taxon>
        <taxon>Hermanssonia</taxon>
    </lineage>
</organism>
<evidence type="ECO:0000313" key="1">
    <source>
        <dbReference type="EMBL" id="PSR78579.1"/>
    </source>
</evidence>
<comment type="caution">
    <text evidence="1">The sequence shown here is derived from an EMBL/GenBank/DDBJ whole genome shotgun (WGS) entry which is preliminary data.</text>
</comment>
<protein>
    <submittedName>
        <fullName evidence="1">Uncharacterized protein</fullName>
    </submittedName>
</protein>
<proteinExistence type="predicted"/>
<keyword evidence="2" id="KW-1185">Reference proteome</keyword>